<evidence type="ECO:0000256" key="4">
    <source>
        <dbReference type="ARBA" id="ARBA00023128"/>
    </source>
</evidence>
<protein>
    <recommendedName>
        <fullName evidence="6">Prokaryotic-type class I peptide chain release factors domain-containing protein</fullName>
    </recommendedName>
</protein>
<feature type="compositionally biased region" description="Basic and acidic residues" evidence="5">
    <location>
        <begin position="131"/>
        <end position="180"/>
    </location>
</feature>
<sequence>MELAFQRFFKTSARLARPFSTHPAHAIKHLPPRPKLDDADITGTYLKGSGPGGQKINKTNSAVQLIHKPTGIVVKSQSTRSRSQNQKIARELLAAKVEKLERGEDSREAIKAAVKRKRKASSTKKKRRKYRALEEEKDNQQESDDLHNLDGPDDPHNEHPDADRQVENNLEKSESARPGT</sequence>
<dbReference type="Gene3D" id="3.30.160.20">
    <property type="match status" value="1"/>
</dbReference>
<dbReference type="InterPro" id="IPR052405">
    <property type="entry name" value="Mito_Transl_Release_Factor"/>
</dbReference>
<dbReference type="SUPFAM" id="SSF75620">
    <property type="entry name" value="Release factor"/>
    <property type="match status" value="1"/>
</dbReference>
<dbReference type="GO" id="GO:0003747">
    <property type="term" value="F:translation release factor activity"/>
    <property type="evidence" value="ECO:0007669"/>
    <property type="project" value="InterPro"/>
</dbReference>
<keyword evidence="4" id="KW-0496">Mitochondrion</keyword>
<dbReference type="InterPro" id="IPR045853">
    <property type="entry name" value="Pep_chain_release_fac_I_sf"/>
</dbReference>
<evidence type="ECO:0000256" key="1">
    <source>
        <dbReference type="ARBA" id="ARBA00004173"/>
    </source>
</evidence>
<evidence type="ECO:0000313" key="8">
    <source>
        <dbReference type="Proteomes" id="UP000509510"/>
    </source>
</evidence>
<organism evidence="7 8">
    <name type="scientific">Talaromyces rugulosus</name>
    <name type="common">Penicillium rugulosum</name>
    <dbReference type="NCBI Taxonomy" id="121627"/>
    <lineage>
        <taxon>Eukaryota</taxon>
        <taxon>Fungi</taxon>
        <taxon>Dikarya</taxon>
        <taxon>Ascomycota</taxon>
        <taxon>Pezizomycotina</taxon>
        <taxon>Eurotiomycetes</taxon>
        <taxon>Eurotiomycetidae</taxon>
        <taxon>Eurotiales</taxon>
        <taxon>Trichocomaceae</taxon>
        <taxon>Talaromyces</taxon>
        <taxon>Talaromyces sect. Islandici</taxon>
    </lineage>
</organism>
<feature type="compositionally biased region" description="Basic residues" evidence="5">
    <location>
        <begin position="113"/>
        <end position="130"/>
    </location>
</feature>
<dbReference type="PANTHER" id="PTHR46203">
    <property type="entry name" value="PROBABLE PEPTIDE CHAIN RELEASE FACTOR C12ORF65"/>
    <property type="match status" value="1"/>
</dbReference>
<dbReference type="GO" id="GO:0032543">
    <property type="term" value="P:mitochondrial translation"/>
    <property type="evidence" value="ECO:0007669"/>
    <property type="project" value="UniProtKB-ARBA"/>
</dbReference>
<keyword evidence="3" id="KW-0809">Transit peptide</keyword>
<feature type="domain" description="Prokaryotic-type class I peptide chain release factors" evidence="6">
    <location>
        <begin position="35"/>
        <end position="132"/>
    </location>
</feature>
<feature type="region of interest" description="Disordered" evidence="5">
    <location>
        <begin position="24"/>
        <end position="57"/>
    </location>
</feature>
<dbReference type="GeneID" id="55991685"/>
<dbReference type="FunFam" id="3.30.160.20:FF:000065">
    <property type="entry name" value="Peptidyl-tRNA hydrolase domain protein"/>
    <property type="match status" value="1"/>
</dbReference>
<name>A0A7H8QUC5_TALRU</name>
<dbReference type="KEGG" id="trg:TRUGW13939_04183"/>
<dbReference type="Proteomes" id="UP000509510">
    <property type="component" value="Chromosome II"/>
</dbReference>
<evidence type="ECO:0000256" key="3">
    <source>
        <dbReference type="ARBA" id="ARBA00022946"/>
    </source>
</evidence>
<evidence type="ECO:0000256" key="5">
    <source>
        <dbReference type="SAM" id="MobiDB-lite"/>
    </source>
</evidence>
<evidence type="ECO:0000259" key="6">
    <source>
        <dbReference type="Pfam" id="PF00472"/>
    </source>
</evidence>
<dbReference type="RefSeq" id="XP_035343253.1">
    <property type="nucleotide sequence ID" value="XM_035487360.1"/>
</dbReference>
<dbReference type="InterPro" id="IPR000352">
    <property type="entry name" value="Pep_chain_release_fac_I"/>
</dbReference>
<keyword evidence="8" id="KW-1185">Reference proteome</keyword>
<gene>
    <name evidence="7" type="ORF">TRUGW13939_04183</name>
</gene>
<dbReference type="Pfam" id="PF00472">
    <property type="entry name" value="RF-1"/>
    <property type="match status" value="1"/>
</dbReference>
<proteinExistence type="inferred from homology"/>
<evidence type="ECO:0000256" key="2">
    <source>
        <dbReference type="ARBA" id="ARBA00010835"/>
    </source>
</evidence>
<reference evidence="8" key="1">
    <citation type="submission" date="2020-06" db="EMBL/GenBank/DDBJ databases">
        <title>A chromosome-scale genome assembly of Talaromyces rugulosus W13939.</title>
        <authorList>
            <person name="Wang B."/>
            <person name="Guo L."/>
            <person name="Ye K."/>
            <person name="Wang L."/>
        </authorList>
    </citation>
    <scope>NUCLEOTIDE SEQUENCE [LARGE SCALE GENOMIC DNA]</scope>
    <source>
        <strain evidence="8">W13939</strain>
    </source>
</reference>
<dbReference type="GO" id="GO:0005739">
    <property type="term" value="C:mitochondrion"/>
    <property type="evidence" value="ECO:0007669"/>
    <property type="project" value="UniProtKB-SubCell"/>
</dbReference>
<comment type="similarity">
    <text evidence="2">Belongs to the prokaryotic/mitochondrial release factor family.</text>
</comment>
<feature type="region of interest" description="Disordered" evidence="5">
    <location>
        <begin position="112"/>
        <end position="180"/>
    </location>
</feature>
<dbReference type="AlphaFoldDB" id="A0A7H8QUC5"/>
<dbReference type="EMBL" id="CP055899">
    <property type="protein sequence ID" value="QKX57075.1"/>
    <property type="molecule type" value="Genomic_DNA"/>
</dbReference>
<accession>A0A7H8QUC5</accession>
<dbReference type="OrthoDB" id="277888at2759"/>
<evidence type="ECO:0000313" key="7">
    <source>
        <dbReference type="EMBL" id="QKX57075.1"/>
    </source>
</evidence>
<comment type="subcellular location">
    <subcellularLocation>
        <location evidence="1">Mitochondrion</location>
    </subcellularLocation>
</comment>
<dbReference type="PANTHER" id="PTHR46203:SF1">
    <property type="entry name" value="MITOCHONDRIAL TRANSLATION RELEASE FACTOR IN RESCUE"/>
    <property type="match status" value="1"/>
</dbReference>